<dbReference type="InterPro" id="IPR022796">
    <property type="entry name" value="Chloroa_b-bind"/>
</dbReference>
<name>A0A6C0AY73_9ZZZZ</name>
<keyword evidence="3" id="KW-0934">Plastid</keyword>
<dbReference type="Gene3D" id="1.10.3460.10">
    <property type="entry name" value="Chlorophyll a/b binding protein domain"/>
    <property type="match status" value="1"/>
</dbReference>
<evidence type="ECO:0000256" key="1">
    <source>
        <dbReference type="ARBA" id="ARBA00004474"/>
    </source>
</evidence>
<dbReference type="EMBL" id="MN738812">
    <property type="protein sequence ID" value="QHS84732.1"/>
    <property type="molecule type" value="Genomic_DNA"/>
</dbReference>
<keyword evidence="2" id="KW-0150">Chloroplast</keyword>
<comment type="subcellular location">
    <subcellularLocation>
        <location evidence="1">Plastid</location>
    </subcellularLocation>
</comment>
<dbReference type="SUPFAM" id="SSF103511">
    <property type="entry name" value="Chlorophyll a-b binding protein"/>
    <property type="match status" value="1"/>
</dbReference>
<dbReference type="Pfam" id="PF00504">
    <property type="entry name" value="Chloroa_b-bind"/>
    <property type="match status" value="1"/>
</dbReference>
<organism evidence="4">
    <name type="scientific">viral metagenome</name>
    <dbReference type="NCBI Taxonomy" id="1070528"/>
    <lineage>
        <taxon>unclassified sequences</taxon>
        <taxon>metagenomes</taxon>
        <taxon>organismal metagenomes</taxon>
    </lineage>
</organism>
<sequence>MSTYNKMLAMYYPVLSAFLSQSLTNKPLVKDFKYYGDIAPVGFFDPLKLSNQKNSKYLREFELQHGRVAMVASTLLPLYEYMKPGTLGINYLSDMDFGQQLPFWYVMALLEFGRLKSGWENPFTNGTLFTLKDDFQPGNHLNFDVNKLSDRAYNSELSNGRLAMLATGHIIGSELLMGQGLF</sequence>
<evidence type="ECO:0000256" key="2">
    <source>
        <dbReference type="ARBA" id="ARBA00022528"/>
    </source>
</evidence>
<evidence type="ECO:0000313" key="4">
    <source>
        <dbReference type="EMBL" id="QHS84732.1"/>
    </source>
</evidence>
<reference evidence="4" key="1">
    <citation type="journal article" date="2020" name="Nature">
        <title>Giant virus diversity and host interactions through global metagenomics.</title>
        <authorList>
            <person name="Schulz F."/>
            <person name="Roux S."/>
            <person name="Paez-Espino D."/>
            <person name="Jungbluth S."/>
            <person name="Walsh D.A."/>
            <person name="Denef V.J."/>
            <person name="McMahon K.D."/>
            <person name="Konstantinidis K.T."/>
            <person name="Eloe-Fadrosh E.A."/>
            <person name="Kyrpides N.C."/>
            <person name="Woyke T."/>
        </authorList>
    </citation>
    <scope>NUCLEOTIDE SEQUENCE</scope>
    <source>
        <strain evidence="4">GVMAG-S-ERX556022-25</strain>
    </source>
</reference>
<dbReference type="AlphaFoldDB" id="A0A6C0AY73"/>
<proteinExistence type="predicted"/>
<accession>A0A6C0AY73</accession>
<protein>
    <submittedName>
        <fullName evidence="4">Uncharacterized protein</fullName>
    </submittedName>
</protein>
<evidence type="ECO:0000256" key="3">
    <source>
        <dbReference type="ARBA" id="ARBA00022640"/>
    </source>
</evidence>